<evidence type="ECO:0000256" key="1">
    <source>
        <dbReference type="ARBA" id="ARBA00004651"/>
    </source>
</evidence>
<dbReference type="InterPro" id="IPR018303">
    <property type="entry name" value="ATPase_P-typ_P_site"/>
</dbReference>
<keyword evidence="10" id="KW-0460">Magnesium</keyword>
<dbReference type="InterPro" id="IPR023214">
    <property type="entry name" value="HAD_sf"/>
</dbReference>
<evidence type="ECO:0000256" key="6">
    <source>
        <dbReference type="ARBA" id="ARBA00022692"/>
    </source>
</evidence>
<evidence type="ECO:0000256" key="13">
    <source>
        <dbReference type="ARBA" id="ARBA00023065"/>
    </source>
</evidence>
<dbReference type="InterPro" id="IPR023299">
    <property type="entry name" value="ATPase_P-typ_cyto_dom_N"/>
</dbReference>
<dbReference type="PANTHER" id="PTHR43520:SF5">
    <property type="entry name" value="CATION-TRANSPORTING P-TYPE ATPASE-RELATED"/>
    <property type="match status" value="1"/>
</dbReference>
<evidence type="ECO:0000256" key="4">
    <source>
        <dbReference type="ARBA" id="ARBA00022475"/>
    </source>
</evidence>
<comment type="similarity">
    <text evidence="2 15">Belongs to the cation transport ATPase (P-type) (TC 3.A.3) family. Type IB subfamily.</text>
</comment>
<evidence type="ECO:0000256" key="10">
    <source>
        <dbReference type="ARBA" id="ARBA00022842"/>
    </source>
</evidence>
<evidence type="ECO:0000256" key="9">
    <source>
        <dbReference type="ARBA" id="ARBA00022840"/>
    </source>
</evidence>
<dbReference type="CDD" id="cd00371">
    <property type="entry name" value="HMA"/>
    <property type="match status" value="1"/>
</dbReference>
<dbReference type="EMBL" id="CP013235">
    <property type="protein sequence ID" value="AMP09997.1"/>
    <property type="molecule type" value="Genomic_DNA"/>
</dbReference>
<keyword evidence="6 15" id="KW-0812">Transmembrane</keyword>
<dbReference type="Pfam" id="PF00702">
    <property type="entry name" value="Hydrolase"/>
    <property type="match status" value="1"/>
</dbReference>
<dbReference type="InterPro" id="IPR036412">
    <property type="entry name" value="HAD-like_sf"/>
</dbReference>
<evidence type="ECO:0000256" key="11">
    <source>
        <dbReference type="ARBA" id="ARBA00022967"/>
    </source>
</evidence>
<dbReference type="GO" id="GO:0005507">
    <property type="term" value="F:copper ion binding"/>
    <property type="evidence" value="ECO:0007669"/>
    <property type="project" value="TreeGrafter"/>
</dbReference>
<dbReference type="NCBIfam" id="TIGR01512">
    <property type="entry name" value="ATPase-IB2_Cd"/>
    <property type="match status" value="1"/>
</dbReference>
<dbReference type="NCBIfam" id="TIGR01511">
    <property type="entry name" value="ATPase-IB1_Cu"/>
    <property type="match status" value="1"/>
</dbReference>
<dbReference type="InterPro" id="IPR006121">
    <property type="entry name" value="HMA_dom"/>
</dbReference>
<dbReference type="SUPFAM" id="SSF55008">
    <property type="entry name" value="HMA, heavy metal-associated domain"/>
    <property type="match status" value="1"/>
</dbReference>
<dbReference type="CDD" id="cd02079">
    <property type="entry name" value="P-type_ATPase_HM"/>
    <property type="match status" value="1"/>
</dbReference>
<dbReference type="Gene3D" id="2.70.150.10">
    <property type="entry name" value="Calcium-transporting ATPase, cytoplasmic transduction domain A"/>
    <property type="match status" value="1"/>
</dbReference>
<evidence type="ECO:0000256" key="14">
    <source>
        <dbReference type="ARBA" id="ARBA00023136"/>
    </source>
</evidence>
<dbReference type="NCBIfam" id="TIGR01525">
    <property type="entry name" value="ATPase-IB_hvy"/>
    <property type="match status" value="1"/>
</dbReference>
<dbReference type="GO" id="GO:0055070">
    <property type="term" value="P:copper ion homeostasis"/>
    <property type="evidence" value="ECO:0007669"/>
    <property type="project" value="TreeGrafter"/>
</dbReference>
<accession>A0A127PQT0</accession>
<feature type="transmembrane region" description="Helical" evidence="15">
    <location>
        <begin position="272"/>
        <end position="294"/>
    </location>
</feature>
<gene>
    <name evidence="17" type="ORF">CAter282_2247</name>
</gene>
<keyword evidence="5" id="KW-0597">Phosphoprotein</keyword>
<evidence type="ECO:0000256" key="3">
    <source>
        <dbReference type="ARBA" id="ARBA00022448"/>
    </source>
</evidence>
<dbReference type="Gene3D" id="3.40.50.1000">
    <property type="entry name" value="HAD superfamily/HAD-like"/>
    <property type="match status" value="1"/>
</dbReference>
<keyword evidence="13" id="KW-0406">Ion transport</keyword>
<keyword evidence="11" id="KW-1278">Translocase</keyword>
<keyword evidence="9 15" id="KW-0067">ATP-binding</keyword>
<dbReference type="PROSITE" id="PS00154">
    <property type="entry name" value="ATPASE_E1_E2"/>
    <property type="match status" value="1"/>
</dbReference>
<evidence type="ECO:0000259" key="16">
    <source>
        <dbReference type="PROSITE" id="PS50846"/>
    </source>
</evidence>
<name>A0A127PQT0_9BURK</name>
<dbReference type="SUPFAM" id="SSF56784">
    <property type="entry name" value="HAD-like"/>
    <property type="match status" value="1"/>
</dbReference>
<dbReference type="EC" id="3.6.3.4" evidence="17"/>
<keyword evidence="4 15" id="KW-1003">Cell membrane</keyword>
<dbReference type="Pfam" id="PF00122">
    <property type="entry name" value="E1-E2_ATPase"/>
    <property type="match status" value="1"/>
</dbReference>
<keyword evidence="7 15" id="KW-0479">Metal-binding</keyword>
<proteinExistence type="inferred from homology"/>
<dbReference type="SUPFAM" id="SSF81665">
    <property type="entry name" value="Calcium ATPase, transmembrane domain M"/>
    <property type="match status" value="1"/>
</dbReference>
<dbReference type="GO" id="GO:0016887">
    <property type="term" value="F:ATP hydrolysis activity"/>
    <property type="evidence" value="ECO:0007669"/>
    <property type="project" value="InterPro"/>
</dbReference>
<evidence type="ECO:0000256" key="5">
    <source>
        <dbReference type="ARBA" id="ARBA00022553"/>
    </source>
</evidence>
<dbReference type="InterPro" id="IPR021993">
    <property type="entry name" value="ATPase-cat-bd"/>
</dbReference>
<dbReference type="PATRIC" id="fig|279058.17.peg.2420"/>
<dbReference type="InterPro" id="IPR059000">
    <property type="entry name" value="ATPase_P-type_domA"/>
</dbReference>
<evidence type="ECO:0000256" key="12">
    <source>
        <dbReference type="ARBA" id="ARBA00022989"/>
    </source>
</evidence>
<feature type="transmembrane region" description="Helical" evidence="15">
    <location>
        <begin position="484"/>
        <end position="507"/>
    </location>
</feature>
<dbReference type="SFLD" id="SFLDS00003">
    <property type="entry name" value="Haloacid_Dehalogenase"/>
    <property type="match status" value="1"/>
</dbReference>
<keyword evidence="17" id="KW-0378">Hydrolase</keyword>
<protein>
    <submittedName>
        <fullName evidence="17">Copper-translocating P-type ATPase</fullName>
        <ecNumber evidence="17">3.6.3.4</ecNumber>
    </submittedName>
</protein>
<dbReference type="Gene3D" id="3.40.1110.10">
    <property type="entry name" value="Calcium-transporting ATPase, cytoplasmic domain N"/>
    <property type="match status" value="1"/>
</dbReference>
<evidence type="ECO:0000313" key="17">
    <source>
        <dbReference type="EMBL" id="AMP09997.1"/>
    </source>
</evidence>
<evidence type="ECO:0000256" key="2">
    <source>
        <dbReference type="ARBA" id="ARBA00006024"/>
    </source>
</evidence>
<dbReference type="InterPro" id="IPR044492">
    <property type="entry name" value="P_typ_ATPase_HD_dom"/>
</dbReference>
<feature type="transmembrane region" description="Helical" evidence="15">
    <location>
        <begin position="819"/>
        <end position="836"/>
    </location>
</feature>
<dbReference type="Pfam" id="PF00403">
    <property type="entry name" value="HMA"/>
    <property type="match status" value="1"/>
</dbReference>
<comment type="subcellular location">
    <subcellularLocation>
        <location evidence="1">Cell membrane</location>
        <topology evidence="1">Multi-pass membrane protein</topology>
    </subcellularLocation>
</comment>
<dbReference type="SFLD" id="SFLDF00027">
    <property type="entry name" value="p-type_atpase"/>
    <property type="match status" value="1"/>
</dbReference>
<sequence>MTAAFVDLVPPSLDAVVELTSGNCFHCGLPLPPTEAGKQWFVKIAQVPRAMCCPGCATVAQTIVDSGYADYYSSRTAFSNRIDGDGLVPSQLRLYDDEDSFSQFATTLDNRDGPDALLVEATLALDGIHCAACVWLIEQRLARLPGLRLANLNVAGERLHVRWDKTQCKPSDILQALHEIGYSAYPFDAVRQAEQLRKSEKRLFRQTFIAGLCMMQVMMYAAPAYFSSAGSIDHAQLQLMRWASLLLTLPVLCYSALPFLRGAWTGMKLRRFGMDLPVAIGIVAAFAGSAVATVRGSGEVYFDTVTMFVFLLLCSRYLEQMARRKAASTLERLQHALPDSATRLLDYPVTMDGEVIAAARLGKNDLILVKPGEVIAADGMLLSACGSIDVSLLTGESKPVSRVAGDALPGGAVNCGQAIVVEVSRLVRESTLSALFKLAEQSVQSKPRMAQWADQVAGWFVAALLLCALLAFCTWQWLDPVRAWPIAIAVLVVSCPCALSLATPSALAAATDRLLRNGVLIVQPHVLETLHRATCVIFDKTGTLTVGKPVLQNVTAYGHDASERYLQIAATMEISSAHPLARAIVDAIRDVSAESPALHIEAISQIAGEGVQAEIDGISYRLGSASFVAGMAGAATPAIASEDATLTPVFLGKDGEWLARFDLVDAIREDARQTVSYFQRQGKKVILLSGDESTVAQLVARELHMDDAYGEQLPAQKLAFVQALQERGEIVAMVGDGVNDAAVLGAANVSFAMGAGAALAQVHADTVLLSDRLSALADTARLGKKAMRVIRQNLVWASIYNLLAIPAAALGLLNPWLSAVGMSCSSALVVINALRLRNKI</sequence>
<dbReference type="PROSITE" id="PS01229">
    <property type="entry name" value="COF_2"/>
    <property type="match status" value="1"/>
</dbReference>
<dbReference type="InterPro" id="IPR027256">
    <property type="entry name" value="P-typ_ATPase_IB"/>
</dbReference>
<dbReference type="SUPFAM" id="SSF81653">
    <property type="entry name" value="Calcium ATPase, transduction domain A"/>
    <property type="match status" value="1"/>
</dbReference>
<dbReference type="PRINTS" id="PR00119">
    <property type="entry name" value="CATATPASE"/>
</dbReference>
<evidence type="ECO:0000256" key="8">
    <source>
        <dbReference type="ARBA" id="ARBA00022741"/>
    </source>
</evidence>
<organism evidence="17 18">
    <name type="scientific">Collimonas arenae</name>
    <dbReference type="NCBI Taxonomy" id="279058"/>
    <lineage>
        <taxon>Bacteria</taxon>
        <taxon>Pseudomonadati</taxon>
        <taxon>Pseudomonadota</taxon>
        <taxon>Betaproteobacteria</taxon>
        <taxon>Burkholderiales</taxon>
        <taxon>Oxalobacteraceae</taxon>
        <taxon>Collimonas</taxon>
    </lineage>
</organism>
<dbReference type="Proteomes" id="UP000071778">
    <property type="component" value="Chromosome"/>
</dbReference>
<dbReference type="PANTHER" id="PTHR43520">
    <property type="entry name" value="ATP7, ISOFORM B"/>
    <property type="match status" value="1"/>
</dbReference>
<keyword evidence="12 15" id="KW-1133">Transmembrane helix</keyword>
<feature type="domain" description="HMA" evidence="16">
    <location>
        <begin position="119"/>
        <end position="185"/>
    </location>
</feature>
<feature type="transmembrane region" description="Helical" evidence="15">
    <location>
        <begin position="456"/>
        <end position="478"/>
    </location>
</feature>
<dbReference type="AlphaFoldDB" id="A0A127PQT0"/>
<keyword evidence="8 15" id="KW-0547">Nucleotide-binding</keyword>
<feature type="transmembrane region" description="Helical" evidence="15">
    <location>
        <begin position="207"/>
        <end position="227"/>
    </location>
</feature>
<keyword evidence="14 15" id="KW-0472">Membrane</keyword>
<dbReference type="InterPro" id="IPR001757">
    <property type="entry name" value="P_typ_ATPase"/>
</dbReference>
<dbReference type="Gene3D" id="3.30.70.100">
    <property type="match status" value="1"/>
</dbReference>
<keyword evidence="3" id="KW-0813">Transport</keyword>
<evidence type="ECO:0000313" key="18">
    <source>
        <dbReference type="Proteomes" id="UP000071778"/>
    </source>
</evidence>
<feature type="transmembrane region" description="Helical" evidence="15">
    <location>
        <begin position="300"/>
        <end position="318"/>
    </location>
</feature>
<dbReference type="GO" id="GO:0005524">
    <property type="term" value="F:ATP binding"/>
    <property type="evidence" value="ECO:0007669"/>
    <property type="project" value="UniProtKB-UniRule"/>
</dbReference>
<dbReference type="NCBIfam" id="TIGR01494">
    <property type="entry name" value="ATPase_P-type"/>
    <property type="match status" value="1"/>
</dbReference>
<dbReference type="PROSITE" id="PS50846">
    <property type="entry name" value="HMA_2"/>
    <property type="match status" value="1"/>
</dbReference>
<keyword evidence="18" id="KW-1185">Reference proteome</keyword>
<dbReference type="InterPro" id="IPR036163">
    <property type="entry name" value="HMA_dom_sf"/>
</dbReference>
<dbReference type="GO" id="GO:0005886">
    <property type="term" value="C:plasma membrane"/>
    <property type="evidence" value="ECO:0007669"/>
    <property type="project" value="UniProtKB-SubCell"/>
</dbReference>
<dbReference type="SFLD" id="SFLDG00002">
    <property type="entry name" value="C1.7:_P-type_atpase_like"/>
    <property type="match status" value="1"/>
</dbReference>
<dbReference type="InterPro" id="IPR008250">
    <property type="entry name" value="ATPase_P-typ_transduc_dom_A_sf"/>
</dbReference>
<evidence type="ECO:0000256" key="7">
    <source>
        <dbReference type="ARBA" id="ARBA00022723"/>
    </source>
</evidence>
<evidence type="ECO:0000256" key="15">
    <source>
        <dbReference type="RuleBase" id="RU362081"/>
    </source>
</evidence>
<dbReference type="Pfam" id="PF12156">
    <property type="entry name" value="ATPase-cat_bd"/>
    <property type="match status" value="1"/>
</dbReference>
<feature type="transmembrane region" description="Helical" evidence="15">
    <location>
        <begin position="794"/>
        <end position="813"/>
    </location>
</feature>
<feature type="transmembrane region" description="Helical" evidence="15">
    <location>
        <begin position="239"/>
        <end position="260"/>
    </location>
</feature>
<reference evidence="17 18" key="1">
    <citation type="submission" date="2015-11" db="EMBL/GenBank/DDBJ databases">
        <title>Exploring the genomic traits of fungus-feeding bacterial genus Collimonas.</title>
        <authorList>
            <person name="Song C."/>
            <person name="Schmidt R."/>
            <person name="de Jager V."/>
            <person name="Krzyzanowska D."/>
            <person name="Jongedijk E."/>
            <person name="Cankar K."/>
            <person name="Beekwilder J."/>
            <person name="van Veen A."/>
            <person name="de Boer W."/>
            <person name="van Veen J.A."/>
            <person name="Garbeva P."/>
        </authorList>
    </citation>
    <scope>NUCLEOTIDE SEQUENCE [LARGE SCALE GENOMIC DNA]</scope>
    <source>
        <strain evidence="17 18">Ter282</strain>
    </source>
</reference>
<dbReference type="GO" id="GO:0043682">
    <property type="term" value="F:P-type divalent copper transporter activity"/>
    <property type="evidence" value="ECO:0007669"/>
    <property type="project" value="TreeGrafter"/>
</dbReference>
<dbReference type="InterPro" id="IPR023298">
    <property type="entry name" value="ATPase_P-typ_TM_dom_sf"/>
</dbReference>